<reference evidence="2 3" key="1">
    <citation type="submission" date="2017-09" db="EMBL/GenBank/DDBJ databases">
        <title>Bacterial strain isolated from the female urinary microbiota.</title>
        <authorList>
            <person name="Thomas-White K."/>
            <person name="Kumar N."/>
            <person name="Forster S."/>
            <person name="Putonti C."/>
            <person name="Lawley T."/>
            <person name="Wolfe A.J."/>
        </authorList>
    </citation>
    <scope>NUCLEOTIDE SEQUENCE [LARGE SCALE GENOMIC DNA]</scope>
    <source>
        <strain evidence="2 3">UMB0852</strain>
    </source>
</reference>
<dbReference type="RefSeq" id="WP_102227677.1">
    <property type="nucleotide sequence ID" value="NZ_PNFY01000013.1"/>
</dbReference>
<dbReference type="Pfam" id="PF06166">
    <property type="entry name" value="DUF979"/>
    <property type="match status" value="1"/>
</dbReference>
<comment type="caution">
    <text evidence="2">The sequence shown here is derived from an EMBL/GenBank/DDBJ whole genome shotgun (WGS) entry which is preliminary data.</text>
</comment>
<evidence type="ECO:0000313" key="3">
    <source>
        <dbReference type="Proteomes" id="UP000235682"/>
    </source>
</evidence>
<feature type="transmembrane region" description="Helical" evidence="1">
    <location>
        <begin position="287"/>
        <end position="305"/>
    </location>
</feature>
<keyword evidence="1" id="KW-0472">Membrane</keyword>
<dbReference type="OrthoDB" id="1689651at2"/>
<sequence>MAMQDTLMNIIYAVIGSQLLYTASRVFKDHTNPTRLGATAFWTILGIIFIFGSWIPPQIVGMLVVILALLTLFKQVQVGTLPQVTEEEAERNATRLNNKIFIPVVILALSALAFAQYVPNLSRAAVGVGATIGTMVILLVTKAKAGELVEQSDRMVQQVSSVSILPQLLAALGAVFTVAGVGEVIANIIGSVVPANHQFFGVVAYVLGMVIFTMIMGNGFAAFAVITAGVGIPFVIELGADPIIVGALGLTAGYCGTLMTPMAGNFNALPAALLETKSPYSIIRDQMPIALIMVIVHIVLMYVWAF</sequence>
<feature type="transmembrane region" description="Helical" evidence="1">
    <location>
        <begin position="242"/>
        <end position="266"/>
    </location>
</feature>
<keyword evidence="3" id="KW-1185">Reference proteome</keyword>
<keyword evidence="1" id="KW-1133">Transmembrane helix</keyword>
<evidence type="ECO:0000256" key="1">
    <source>
        <dbReference type="SAM" id="Phobius"/>
    </source>
</evidence>
<feature type="transmembrane region" description="Helical" evidence="1">
    <location>
        <begin position="219"/>
        <end position="236"/>
    </location>
</feature>
<protein>
    <submittedName>
        <fullName evidence="2">DUF979 domain-containing protein</fullName>
    </submittedName>
</protein>
<proteinExistence type="predicted"/>
<evidence type="ECO:0000313" key="2">
    <source>
        <dbReference type="EMBL" id="PMC58113.1"/>
    </source>
</evidence>
<gene>
    <name evidence="2" type="ORF">CJ205_06140</name>
</gene>
<dbReference type="AlphaFoldDB" id="A0A2N6SM23"/>
<dbReference type="STRING" id="84521.SAMN04487994_10417"/>
<organism evidence="2 3">
    <name type="scientific">Dolosicoccus paucivorans</name>
    <dbReference type="NCBI Taxonomy" id="84521"/>
    <lineage>
        <taxon>Bacteria</taxon>
        <taxon>Bacillati</taxon>
        <taxon>Bacillota</taxon>
        <taxon>Bacilli</taxon>
        <taxon>Lactobacillales</taxon>
        <taxon>Aerococcaceae</taxon>
        <taxon>Dolosicoccus</taxon>
    </lineage>
</organism>
<keyword evidence="1" id="KW-0812">Transmembrane</keyword>
<feature type="transmembrane region" description="Helical" evidence="1">
    <location>
        <begin position="164"/>
        <end position="189"/>
    </location>
</feature>
<accession>A0A2N6SM23</accession>
<feature type="transmembrane region" description="Helical" evidence="1">
    <location>
        <begin position="100"/>
        <end position="118"/>
    </location>
</feature>
<feature type="transmembrane region" description="Helical" evidence="1">
    <location>
        <begin position="124"/>
        <end position="143"/>
    </location>
</feature>
<feature type="transmembrane region" description="Helical" evidence="1">
    <location>
        <begin position="61"/>
        <end position="79"/>
    </location>
</feature>
<name>A0A2N6SM23_9LACT</name>
<dbReference type="Proteomes" id="UP000235682">
    <property type="component" value="Unassembled WGS sequence"/>
</dbReference>
<dbReference type="InterPro" id="IPR009323">
    <property type="entry name" value="DUF979"/>
</dbReference>
<dbReference type="EMBL" id="PNHE01000025">
    <property type="protein sequence ID" value="PMC58113.1"/>
    <property type="molecule type" value="Genomic_DNA"/>
</dbReference>
<feature type="transmembrane region" description="Helical" evidence="1">
    <location>
        <begin position="6"/>
        <end position="24"/>
    </location>
</feature>